<organism evidence="2 3">
    <name type="scientific">Stephania yunnanensis</name>
    <dbReference type="NCBI Taxonomy" id="152371"/>
    <lineage>
        <taxon>Eukaryota</taxon>
        <taxon>Viridiplantae</taxon>
        <taxon>Streptophyta</taxon>
        <taxon>Embryophyta</taxon>
        <taxon>Tracheophyta</taxon>
        <taxon>Spermatophyta</taxon>
        <taxon>Magnoliopsida</taxon>
        <taxon>Ranunculales</taxon>
        <taxon>Menispermaceae</taxon>
        <taxon>Menispermoideae</taxon>
        <taxon>Cissampelideae</taxon>
        <taxon>Stephania</taxon>
    </lineage>
</organism>
<feature type="compositionally biased region" description="Basic and acidic residues" evidence="1">
    <location>
        <begin position="36"/>
        <end position="50"/>
    </location>
</feature>
<feature type="compositionally biased region" description="Basic and acidic residues" evidence="1">
    <location>
        <begin position="84"/>
        <end position="99"/>
    </location>
</feature>
<evidence type="ECO:0000313" key="3">
    <source>
        <dbReference type="Proteomes" id="UP001420932"/>
    </source>
</evidence>
<keyword evidence="3" id="KW-1185">Reference proteome</keyword>
<comment type="caution">
    <text evidence="2">The sequence shown here is derived from an EMBL/GenBank/DDBJ whole genome shotgun (WGS) entry which is preliminary data.</text>
</comment>
<dbReference type="Proteomes" id="UP001420932">
    <property type="component" value="Unassembled WGS sequence"/>
</dbReference>
<proteinExistence type="predicted"/>
<dbReference type="AlphaFoldDB" id="A0AAP0F2E6"/>
<evidence type="ECO:0000313" key="2">
    <source>
        <dbReference type="EMBL" id="KAK9099384.1"/>
    </source>
</evidence>
<protein>
    <submittedName>
        <fullName evidence="2">Uncharacterized protein</fullName>
    </submittedName>
</protein>
<name>A0AAP0F2E6_9MAGN</name>
<evidence type="ECO:0000256" key="1">
    <source>
        <dbReference type="SAM" id="MobiDB-lite"/>
    </source>
</evidence>
<accession>A0AAP0F2E6</accession>
<feature type="region of interest" description="Disordered" evidence="1">
    <location>
        <begin position="1"/>
        <end position="59"/>
    </location>
</feature>
<reference evidence="2 3" key="1">
    <citation type="submission" date="2024-01" db="EMBL/GenBank/DDBJ databases">
        <title>Genome assemblies of Stephania.</title>
        <authorList>
            <person name="Yang L."/>
        </authorList>
    </citation>
    <scope>NUCLEOTIDE SEQUENCE [LARGE SCALE GENOMIC DNA]</scope>
    <source>
        <strain evidence="2">YNDBR</strain>
        <tissue evidence="2">Leaf</tissue>
    </source>
</reference>
<dbReference type="EMBL" id="JBBNAF010000011">
    <property type="protein sequence ID" value="KAK9099384.1"/>
    <property type="molecule type" value="Genomic_DNA"/>
</dbReference>
<gene>
    <name evidence="2" type="ORF">Syun_026429</name>
</gene>
<feature type="region of interest" description="Disordered" evidence="1">
    <location>
        <begin position="82"/>
        <end position="121"/>
    </location>
</feature>
<feature type="compositionally biased region" description="Basic and acidic residues" evidence="1">
    <location>
        <begin position="107"/>
        <end position="121"/>
    </location>
</feature>
<dbReference type="PANTHER" id="PTHR35277">
    <property type="entry name" value="OS09G0363700 PROTEIN"/>
    <property type="match status" value="1"/>
</dbReference>
<sequence>MAEPKSDNSTSDNDVKAPNVIERAKEGIEAFLHFKKSPEHQHHKETHGTSEDIDEDTPVGEVKAPNVFERAKEEVEAIVQAIHPKKESTSRGESKKESDGPFASIGRRFEKICSPRHNDDY</sequence>
<dbReference type="PANTHER" id="PTHR35277:SF10">
    <property type="entry name" value="OS09G0363700 PROTEIN"/>
    <property type="match status" value="1"/>
</dbReference>